<evidence type="ECO:0000313" key="5">
    <source>
        <dbReference type="Proteomes" id="UP000254797"/>
    </source>
</evidence>
<dbReference type="GO" id="GO:0047631">
    <property type="term" value="F:ADP-ribose diphosphatase activity"/>
    <property type="evidence" value="ECO:0007669"/>
    <property type="project" value="UniProtKB-EC"/>
</dbReference>
<reference evidence="4 5" key="1">
    <citation type="submission" date="2018-06" db="EMBL/GenBank/DDBJ databases">
        <authorList>
            <consortium name="Pathogen Informatics"/>
            <person name="Doyle S."/>
        </authorList>
    </citation>
    <scope>NUCLEOTIDE SEQUENCE [LARGE SCALE GENOMIC DNA]</scope>
    <source>
        <strain evidence="4 5">NCTC4670</strain>
    </source>
</reference>
<evidence type="ECO:0000313" key="4">
    <source>
        <dbReference type="EMBL" id="SUN51182.1"/>
    </source>
</evidence>
<dbReference type="CDD" id="cd03424">
    <property type="entry name" value="NUDIX_ADPRase_Nudt5_UGPPase_Nudt14"/>
    <property type="match status" value="1"/>
</dbReference>
<dbReference type="RefSeq" id="WP_003049863.1">
    <property type="nucleotide sequence ID" value="NZ_JAIEZU010000044.1"/>
</dbReference>
<proteinExistence type="predicted"/>
<dbReference type="AlphaFoldDB" id="A0A380JXP2"/>
<dbReference type="GO" id="GO:0006753">
    <property type="term" value="P:nucleoside phosphate metabolic process"/>
    <property type="evidence" value="ECO:0007669"/>
    <property type="project" value="TreeGrafter"/>
</dbReference>
<dbReference type="FunFam" id="3.90.79.10:FF:000024">
    <property type="entry name" value="ADP-ribose pyrophosphatase"/>
    <property type="match status" value="1"/>
</dbReference>
<dbReference type="GO" id="GO:0019693">
    <property type="term" value="P:ribose phosphate metabolic process"/>
    <property type="evidence" value="ECO:0007669"/>
    <property type="project" value="TreeGrafter"/>
</dbReference>
<gene>
    <name evidence="4" type="primary">nudF</name>
    <name evidence="4" type="ORF">NCTC4670_01869</name>
</gene>
<evidence type="ECO:0000256" key="1">
    <source>
        <dbReference type="ARBA" id="ARBA00001946"/>
    </source>
</evidence>
<dbReference type="InterPro" id="IPR000086">
    <property type="entry name" value="NUDIX_hydrolase_dom"/>
</dbReference>
<accession>A0A380JXP2</accession>
<dbReference type="Gene3D" id="3.90.79.10">
    <property type="entry name" value="Nucleoside Triphosphate Pyrophosphohydrolase"/>
    <property type="match status" value="1"/>
</dbReference>
<feature type="domain" description="Nudix hydrolase" evidence="3">
    <location>
        <begin position="40"/>
        <end position="172"/>
    </location>
</feature>
<dbReference type="PANTHER" id="PTHR11839">
    <property type="entry name" value="UDP/ADP-SUGAR PYROPHOSPHATASE"/>
    <property type="match status" value="1"/>
</dbReference>
<dbReference type="EC" id="3.6.1.13" evidence="4"/>
<dbReference type="PANTHER" id="PTHR11839:SF18">
    <property type="entry name" value="NUDIX HYDROLASE DOMAIN-CONTAINING PROTEIN"/>
    <property type="match status" value="1"/>
</dbReference>
<organism evidence="4 5">
    <name type="scientific">Streptococcus dysgalactiae subsp. dysgalactiae</name>
    <dbReference type="NCBI Taxonomy" id="99822"/>
    <lineage>
        <taxon>Bacteria</taxon>
        <taxon>Bacillati</taxon>
        <taxon>Bacillota</taxon>
        <taxon>Bacilli</taxon>
        <taxon>Lactobacillales</taxon>
        <taxon>Streptococcaceae</taxon>
        <taxon>Streptococcus</taxon>
    </lineage>
</organism>
<sequence>MEFEEKTLKRQDIFDGHIFKVVVDDVELPNNLGQSKRELIFHRGAVAVLAVTPDKKIVIVKQYRKAIEAVSYEIPAGKLEVGESGSELEAAARELEEETAYTGHLSLLYEFYTAIGFCNEKIKLYLATDLKKVPHPKPQDEDEVIEVLELTYEDCMELVSKGKLADAKTLIALQYYALHFGGDR</sequence>
<name>A0A380JXP2_STRDY</name>
<dbReference type="InterPro" id="IPR015797">
    <property type="entry name" value="NUDIX_hydrolase-like_dom_sf"/>
</dbReference>
<keyword evidence="2 4" id="KW-0378">Hydrolase</keyword>
<dbReference type="Proteomes" id="UP000254797">
    <property type="component" value="Unassembled WGS sequence"/>
</dbReference>
<protein>
    <submittedName>
        <fullName evidence="4">ADP-ribose pyrophosphatase</fullName>
        <ecNumber evidence="4">3.6.1.13</ecNumber>
    </submittedName>
</protein>
<dbReference type="GO" id="GO:0005829">
    <property type="term" value="C:cytosol"/>
    <property type="evidence" value="ECO:0007669"/>
    <property type="project" value="TreeGrafter"/>
</dbReference>
<dbReference type="PROSITE" id="PS51462">
    <property type="entry name" value="NUDIX"/>
    <property type="match status" value="1"/>
</dbReference>
<dbReference type="SUPFAM" id="SSF55811">
    <property type="entry name" value="Nudix"/>
    <property type="match status" value="1"/>
</dbReference>
<evidence type="ECO:0000259" key="3">
    <source>
        <dbReference type="PROSITE" id="PS51462"/>
    </source>
</evidence>
<comment type="cofactor">
    <cofactor evidence="1">
        <name>Mg(2+)</name>
        <dbReference type="ChEBI" id="CHEBI:18420"/>
    </cofactor>
</comment>
<evidence type="ECO:0000256" key="2">
    <source>
        <dbReference type="ARBA" id="ARBA00022801"/>
    </source>
</evidence>
<dbReference type="EMBL" id="UHFG01000004">
    <property type="protein sequence ID" value="SUN51182.1"/>
    <property type="molecule type" value="Genomic_DNA"/>
</dbReference>
<dbReference type="Pfam" id="PF00293">
    <property type="entry name" value="NUDIX"/>
    <property type="match status" value="1"/>
</dbReference>